<dbReference type="InterPro" id="IPR054080">
    <property type="entry name" value="TPR1-like_2nd"/>
</dbReference>
<dbReference type="InterPro" id="IPR036322">
    <property type="entry name" value="WD40_repeat_dom_sf"/>
</dbReference>
<organism evidence="5 7">
    <name type="scientific">Medicago truncatula</name>
    <name type="common">Barrel medic</name>
    <name type="synonym">Medicago tribuloides</name>
    <dbReference type="NCBI Taxonomy" id="3880"/>
    <lineage>
        <taxon>Eukaryota</taxon>
        <taxon>Viridiplantae</taxon>
        <taxon>Streptophyta</taxon>
        <taxon>Embryophyta</taxon>
        <taxon>Tracheophyta</taxon>
        <taxon>Spermatophyta</taxon>
        <taxon>Magnoliopsida</taxon>
        <taxon>eudicotyledons</taxon>
        <taxon>Gunneridae</taxon>
        <taxon>Pentapetalae</taxon>
        <taxon>rosids</taxon>
        <taxon>fabids</taxon>
        <taxon>Fabales</taxon>
        <taxon>Fabaceae</taxon>
        <taxon>Papilionoideae</taxon>
        <taxon>50 kb inversion clade</taxon>
        <taxon>NPAAA clade</taxon>
        <taxon>Hologalegina</taxon>
        <taxon>IRL clade</taxon>
        <taxon>Trifolieae</taxon>
        <taxon>Medicago</taxon>
    </lineage>
</organism>
<dbReference type="PANTHER" id="PTHR44083:SF30">
    <property type="entry name" value="TOPLESS-LIKE PROTEIN"/>
    <property type="match status" value="1"/>
</dbReference>
<dbReference type="EnsemblPlants" id="KEH39839">
    <property type="protein sequence ID" value="KEH39839"/>
    <property type="gene ID" value="MTR_1g012820"/>
</dbReference>
<evidence type="ECO:0000313" key="6">
    <source>
        <dbReference type="EnsemblPlants" id="KEH39839"/>
    </source>
</evidence>
<dbReference type="Pfam" id="PF21359">
    <property type="entry name" value="zf_topless"/>
    <property type="match status" value="1"/>
</dbReference>
<reference evidence="6" key="3">
    <citation type="submission" date="2015-04" db="UniProtKB">
        <authorList>
            <consortium name="EnsemblPlants"/>
        </authorList>
    </citation>
    <scope>IDENTIFICATION</scope>
    <source>
        <strain evidence="6">cv. Jemalong A17</strain>
    </source>
</reference>
<dbReference type="EMBL" id="CM001217">
    <property type="protein sequence ID" value="KEH39839.1"/>
    <property type="molecule type" value="Genomic_DNA"/>
</dbReference>
<dbReference type="PROSITE" id="PS50294">
    <property type="entry name" value="WD_REPEATS_REGION"/>
    <property type="match status" value="1"/>
</dbReference>
<dbReference type="Gene3D" id="2.130.10.10">
    <property type="entry name" value="YVTN repeat-like/Quinoprotein amine dehydrogenase"/>
    <property type="match status" value="2"/>
</dbReference>
<dbReference type="STRING" id="3880.A0A072VCU4"/>
<keyword evidence="7" id="KW-1185">Reference proteome</keyword>
<reference evidence="5 7" key="1">
    <citation type="journal article" date="2011" name="Nature">
        <title>The Medicago genome provides insight into the evolution of rhizobial symbioses.</title>
        <authorList>
            <person name="Young N.D."/>
            <person name="Debelle F."/>
            <person name="Oldroyd G.E."/>
            <person name="Geurts R."/>
            <person name="Cannon S.B."/>
            <person name="Udvardi M.K."/>
            <person name="Benedito V.A."/>
            <person name="Mayer K.F."/>
            <person name="Gouzy J."/>
            <person name="Schoof H."/>
            <person name="Van de Peer Y."/>
            <person name="Proost S."/>
            <person name="Cook D.R."/>
            <person name="Meyers B.C."/>
            <person name="Spannagl M."/>
            <person name="Cheung F."/>
            <person name="De Mita S."/>
            <person name="Krishnakumar V."/>
            <person name="Gundlach H."/>
            <person name="Zhou S."/>
            <person name="Mudge J."/>
            <person name="Bharti A.K."/>
            <person name="Murray J.D."/>
            <person name="Naoumkina M.A."/>
            <person name="Rosen B."/>
            <person name="Silverstein K.A."/>
            <person name="Tang H."/>
            <person name="Rombauts S."/>
            <person name="Zhao P.X."/>
            <person name="Zhou P."/>
            <person name="Barbe V."/>
            <person name="Bardou P."/>
            <person name="Bechner M."/>
            <person name="Bellec A."/>
            <person name="Berger A."/>
            <person name="Berges H."/>
            <person name="Bidwell S."/>
            <person name="Bisseling T."/>
            <person name="Choisne N."/>
            <person name="Couloux A."/>
            <person name="Denny R."/>
            <person name="Deshpande S."/>
            <person name="Dai X."/>
            <person name="Doyle J.J."/>
            <person name="Dudez A.M."/>
            <person name="Farmer A.D."/>
            <person name="Fouteau S."/>
            <person name="Franken C."/>
            <person name="Gibelin C."/>
            <person name="Gish J."/>
            <person name="Goldstein S."/>
            <person name="Gonzalez A.J."/>
            <person name="Green P.J."/>
            <person name="Hallab A."/>
            <person name="Hartog M."/>
            <person name="Hua A."/>
            <person name="Humphray S.J."/>
            <person name="Jeong D.H."/>
            <person name="Jing Y."/>
            <person name="Jocker A."/>
            <person name="Kenton S.M."/>
            <person name="Kim D.J."/>
            <person name="Klee K."/>
            <person name="Lai H."/>
            <person name="Lang C."/>
            <person name="Lin S."/>
            <person name="Macmil S.L."/>
            <person name="Magdelenat G."/>
            <person name="Matthews L."/>
            <person name="McCorrison J."/>
            <person name="Monaghan E.L."/>
            <person name="Mun J.H."/>
            <person name="Najar F.Z."/>
            <person name="Nicholson C."/>
            <person name="Noirot C."/>
            <person name="O'Bleness M."/>
            <person name="Paule C.R."/>
            <person name="Poulain J."/>
            <person name="Prion F."/>
            <person name="Qin B."/>
            <person name="Qu C."/>
            <person name="Retzel E.F."/>
            <person name="Riddle C."/>
            <person name="Sallet E."/>
            <person name="Samain S."/>
            <person name="Samson N."/>
            <person name="Sanders I."/>
            <person name="Saurat O."/>
            <person name="Scarpelli C."/>
            <person name="Schiex T."/>
            <person name="Segurens B."/>
            <person name="Severin A.J."/>
            <person name="Sherrier D.J."/>
            <person name="Shi R."/>
            <person name="Sims S."/>
            <person name="Singer S.R."/>
            <person name="Sinharoy S."/>
            <person name="Sterck L."/>
            <person name="Viollet A."/>
            <person name="Wang B.B."/>
            <person name="Wang K."/>
            <person name="Wang M."/>
            <person name="Wang X."/>
            <person name="Warfsmann J."/>
            <person name="Weissenbach J."/>
            <person name="White D.D."/>
            <person name="White J.D."/>
            <person name="Wiley G.B."/>
            <person name="Wincker P."/>
            <person name="Xing Y."/>
            <person name="Yang L."/>
            <person name="Yao Z."/>
            <person name="Ying F."/>
            <person name="Zhai J."/>
            <person name="Zhou L."/>
            <person name="Zuber A."/>
            <person name="Denarie J."/>
            <person name="Dixon R.A."/>
            <person name="May G.D."/>
            <person name="Schwartz D.C."/>
            <person name="Rogers J."/>
            <person name="Quetier F."/>
            <person name="Town C.D."/>
            <person name="Roe B.A."/>
        </authorList>
    </citation>
    <scope>NUCLEOTIDE SEQUENCE [LARGE SCALE GENOMIC DNA]</scope>
    <source>
        <strain evidence="5">A17</strain>
        <strain evidence="6 7">cv. Jemalong A17</strain>
    </source>
</reference>
<dbReference type="Pfam" id="PF21889">
    <property type="entry name" value="TPR1-like_2nd"/>
    <property type="match status" value="1"/>
</dbReference>
<feature type="domain" description="CTLH" evidence="4">
    <location>
        <begin position="36"/>
        <end position="93"/>
    </location>
</feature>
<dbReference type="HOGENOM" id="CLU_369789_0_0_1"/>
<dbReference type="InterPro" id="IPR015943">
    <property type="entry name" value="WD40/YVTN_repeat-like_dom_sf"/>
</dbReference>
<dbReference type="PROSITE" id="PS50082">
    <property type="entry name" value="WD_REPEATS_2"/>
    <property type="match status" value="1"/>
</dbReference>
<sequence>MYNFNEEVLLFFLLHCFTEEGLKETVHTFERESGLYFDFKYFEEVVLTGRWDEVEKYLSGFTKVEDNNHSIKIYFELRKQRYFEALDSNDQSKAIEILTKDLKVFRSRNEEVFKELTQLLTYNNIREHELLSTYQDAISSRKIVMNEIKEIIEQHPMLKGKLKFPDIDCQRLKHLLNASLNWQHQNNAPASPEHGLFMNHVNHFIPSTAAAINQGTALNNLGVPSECYIRENRKSGKNLEDLQPDLIEKSHKISESVFQICTPSQCHMLLLPKQPEENKIVRLAYTNSGNGILALTSNGNHLLWLWTHTSIDMGAKATAQVHPQLAKNGLEFMSNDLTNANREDLVSCFAISKADSYLLSTSGGLVSLFNMVSFKTLVTFMPPPPMVTSLAFYPKDNNTFLIGLDDSSIRVYNIHKHDEVQKLEGHSKRVSALAFSNTLNILVSADASPQIIVWDSSSWEKLRERNLQIDGPNVPQMFSETHIQFHPDQQNFLFVHKIHLAIYEATELKCVNQWDSNFPTVICQATFSSNGQMVYACFLDGNLAIFDASNFQMHYNIQPSVYHLSSIPSVKIYPTVLAAHPQKPNQFAVGLTDGCVYVFEPKEPCGNWIMSQVDKEKANSIGSQG</sequence>
<proteinExistence type="predicted"/>
<evidence type="ECO:0000256" key="2">
    <source>
        <dbReference type="ARBA" id="ARBA00022737"/>
    </source>
</evidence>
<evidence type="ECO:0000256" key="3">
    <source>
        <dbReference type="PROSITE-ProRule" id="PRU00221"/>
    </source>
</evidence>
<evidence type="ECO:0000313" key="5">
    <source>
        <dbReference type="EMBL" id="KEH39839.1"/>
    </source>
</evidence>
<protein>
    <submittedName>
        <fullName evidence="5">Topless-like protein</fullName>
    </submittedName>
</protein>
<accession>A0A072VCU4</accession>
<evidence type="ECO:0000256" key="1">
    <source>
        <dbReference type="ARBA" id="ARBA00022574"/>
    </source>
</evidence>
<dbReference type="PROSITE" id="PS50896">
    <property type="entry name" value="LISH"/>
    <property type="match status" value="1"/>
</dbReference>
<dbReference type="PANTHER" id="PTHR44083">
    <property type="entry name" value="TOPLESS-RELATED PROTEIN 1-RELATED"/>
    <property type="match status" value="1"/>
</dbReference>
<keyword evidence="1 3" id="KW-0853">WD repeat</keyword>
<dbReference type="PROSITE" id="PS50897">
    <property type="entry name" value="CTLH"/>
    <property type="match status" value="1"/>
</dbReference>
<dbReference type="Proteomes" id="UP000002051">
    <property type="component" value="Unassembled WGS sequence"/>
</dbReference>
<reference evidence="5 7" key="2">
    <citation type="journal article" date="2014" name="BMC Genomics">
        <title>An improved genome release (version Mt4.0) for the model legume Medicago truncatula.</title>
        <authorList>
            <person name="Tang H."/>
            <person name="Krishnakumar V."/>
            <person name="Bidwell S."/>
            <person name="Rosen B."/>
            <person name="Chan A."/>
            <person name="Zhou S."/>
            <person name="Gentzbittel L."/>
            <person name="Childs K.L."/>
            <person name="Yandell M."/>
            <person name="Gundlach H."/>
            <person name="Mayer K.F."/>
            <person name="Schwartz D.C."/>
            <person name="Town C.D."/>
        </authorList>
    </citation>
    <scope>GENOME REANNOTATION</scope>
    <source>
        <strain evidence="5">A17</strain>
        <strain evidence="6 7">cv. Jemalong A17</strain>
    </source>
</reference>
<dbReference type="Pfam" id="PF00400">
    <property type="entry name" value="WD40"/>
    <property type="match status" value="1"/>
</dbReference>
<dbReference type="InterPro" id="IPR001680">
    <property type="entry name" value="WD40_rpt"/>
</dbReference>
<name>A0A072VCU4_MEDTR</name>
<feature type="repeat" description="WD" evidence="3">
    <location>
        <begin position="423"/>
        <end position="464"/>
    </location>
</feature>
<keyword evidence="2" id="KW-0677">Repeat</keyword>
<dbReference type="GO" id="GO:0006355">
    <property type="term" value="P:regulation of DNA-templated transcription"/>
    <property type="evidence" value="ECO:0000318"/>
    <property type="project" value="GO_Central"/>
</dbReference>
<evidence type="ECO:0000313" key="7">
    <source>
        <dbReference type="Proteomes" id="UP000002051"/>
    </source>
</evidence>
<evidence type="ECO:0000259" key="4">
    <source>
        <dbReference type="PROSITE" id="PS50897"/>
    </source>
</evidence>
<gene>
    <name evidence="5" type="ordered locus">MTR_1g012820</name>
</gene>
<dbReference type="SUPFAM" id="SSF50978">
    <property type="entry name" value="WD40 repeat-like"/>
    <property type="match status" value="1"/>
</dbReference>
<dbReference type="SMART" id="SM00320">
    <property type="entry name" value="WD40"/>
    <property type="match status" value="5"/>
</dbReference>
<dbReference type="SMART" id="SM00668">
    <property type="entry name" value="CTLH"/>
    <property type="match status" value="1"/>
</dbReference>
<dbReference type="InterPro" id="IPR048419">
    <property type="entry name" value="Topless_Znf"/>
</dbReference>
<dbReference type="InterPro" id="IPR006594">
    <property type="entry name" value="LisH"/>
</dbReference>
<dbReference type="InterPro" id="IPR006595">
    <property type="entry name" value="CTLH_C"/>
</dbReference>
<dbReference type="AlphaFoldDB" id="A0A072VCU4"/>
<dbReference type="InterPro" id="IPR027728">
    <property type="entry name" value="Topless_fam"/>
</dbReference>